<sequence>MKSKPKTLCMPRTNILSTKLHSQPGAGFHLREVHTPKPTLNWRGV</sequence>
<dbReference type="AlphaFoldDB" id="A6IQ81"/>
<name>A6IQ81_RAT</name>
<reference evidence="1 2" key="1">
    <citation type="submission" date="2005-09" db="EMBL/GenBank/DDBJ databases">
        <authorList>
            <person name="Mural R.J."/>
            <person name="Li P.W."/>
            <person name="Adams M.D."/>
            <person name="Amanatides P.G."/>
            <person name="Baden-Tillson H."/>
            <person name="Barnstead M."/>
            <person name="Chin S.H."/>
            <person name="Dew I."/>
            <person name="Evans C.A."/>
            <person name="Ferriera S."/>
            <person name="Flanigan M."/>
            <person name="Fosler C."/>
            <person name="Glodek A."/>
            <person name="Gu Z."/>
            <person name="Holt R.A."/>
            <person name="Jennings D."/>
            <person name="Kraft C.L."/>
            <person name="Lu F."/>
            <person name="Nguyen T."/>
            <person name="Nusskern D.R."/>
            <person name="Pfannkoch C.M."/>
            <person name="Sitter C."/>
            <person name="Sutton G.G."/>
            <person name="Venter J.C."/>
            <person name="Wang Z."/>
            <person name="Woodage T."/>
            <person name="Zheng X.H."/>
            <person name="Zhong F."/>
        </authorList>
    </citation>
    <scope>NUCLEOTIDE SEQUENCE [LARGE SCALE GENOMIC DNA]</scope>
    <source>
        <strain>BN</strain>
        <strain evidence="2">Sprague-Dawley</strain>
    </source>
</reference>
<dbReference type="EMBL" id="CH473966">
    <property type="protein sequence ID" value="EDL95932.1"/>
    <property type="molecule type" value="Genomic_DNA"/>
</dbReference>
<protein>
    <submittedName>
        <fullName evidence="1">RCG36419</fullName>
    </submittedName>
</protein>
<evidence type="ECO:0000313" key="1">
    <source>
        <dbReference type="EMBL" id="EDL95932.1"/>
    </source>
</evidence>
<proteinExistence type="predicted"/>
<organism evidence="1 2">
    <name type="scientific">Rattus norvegicus</name>
    <name type="common">Rat</name>
    <dbReference type="NCBI Taxonomy" id="10116"/>
    <lineage>
        <taxon>Eukaryota</taxon>
        <taxon>Metazoa</taxon>
        <taxon>Chordata</taxon>
        <taxon>Craniata</taxon>
        <taxon>Vertebrata</taxon>
        <taxon>Euteleostomi</taxon>
        <taxon>Mammalia</taxon>
        <taxon>Eutheria</taxon>
        <taxon>Euarchontoglires</taxon>
        <taxon>Glires</taxon>
        <taxon>Rodentia</taxon>
        <taxon>Myomorpha</taxon>
        <taxon>Muroidea</taxon>
        <taxon>Muridae</taxon>
        <taxon>Murinae</taxon>
        <taxon>Rattus</taxon>
    </lineage>
</organism>
<dbReference type="Proteomes" id="UP000234681">
    <property type="component" value="Chromosome X"/>
</dbReference>
<accession>A6IQ81</accession>
<gene>
    <name evidence="1" type="ORF">rCG_36419</name>
</gene>
<evidence type="ECO:0000313" key="2">
    <source>
        <dbReference type="Proteomes" id="UP000234681"/>
    </source>
</evidence>